<protein>
    <submittedName>
        <fullName evidence="6">LCP family protein</fullName>
    </submittedName>
</protein>
<dbReference type="Proteomes" id="UP001595387">
    <property type="component" value="Unassembled WGS sequence"/>
</dbReference>
<proteinExistence type="inferred from homology"/>
<evidence type="ECO:0000256" key="4">
    <source>
        <dbReference type="ARBA" id="ARBA00022989"/>
    </source>
</evidence>
<dbReference type="NCBIfam" id="TIGR00350">
    <property type="entry name" value="lytR_cpsA_psr"/>
    <property type="match status" value="1"/>
</dbReference>
<keyword evidence="4" id="KW-1133">Transmembrane helix</keyword>
<evidence type="ECO:0000259" key="5">
    <source>
        <dbReference type="Pfam" id="PF03816"/>
    </source>
</evidence>
<dbReference type="Gene3D" id="3.40.630.190">
    <property type="entry name" value="LCP protein"/>
    <property type="match status" value="1"/>
</dbReference>
<evidence type="ECO:0000256" key="2">
    <source>
        <dbReference type="ARBA" id="ARBA00022692"/>
    </source>
</evidence>
<name>A0ABV7A4A9_9BACI</name>
<organism evidence="6 7">
    <name type="scientific">Virgibacillus sediminis</name>
    <dbReference type="NCBI Taxonomy" id="202260"/>
    <lineage>
        <taxon>Bacteria</taxon>
        <taxon>Bacillati</taxon>
        <taxon>Bacillota</taxon>
        <taxon>Bacilli</taxon>
        <taxon>Bacillales</taxon>
        <taxon>Bacillaceae</taxon>
        <taxon>Virgibacillus</taxon>
    </lineage>
</organism>
<dbReference type="RefSeq" id="WP_390303948.1">
    <property type="nucleotide sequence ID" value="NZ_JBHRRZ010000009.1"/>
</dbReference>
<reference evidence="7" key="1">
    <citation type="journal article" date="2019" name="Int. J. Syst. Evol. Microbiol.">
        <title>The Global Catalogue of Microorganisms (GCM) 10K type strain sequencing project: providing services to taxonomists for standard genome sequencing and annotation.</title>
        <authorList>
            <consortium name="The Broad Institute Genomics Platform"/>
            <consortium name="The Broad Institute Genome Sequencing Center for Infectious Disease"/>
            <person name="Wu L."/>
            <person name="Ma J."/>
        </authorList>
    </citation>
    <scope>NUCLEOTIDE SEQUENCE [LARGE SCALE GENOMIC DNA]</scope>
    <source>
        <strain evidence="7">KCTC 13193</strain>
    </source>
</reference>
<dbReference type="Pfam" id="PF03816">
    <property type="entry name" value="LytR_cpsA_psr"/>
    <property type="match status" value="1"/>
</dbReference>
<keyword evidence="3" id="KW-0735">Signal-anchor</keyword>
<keyword evidence="2" id="KW-0812">Transmembrane</keyword>
<dbReference type="PANTHER" id="PTHR33392">
    <property type="entry name" value="POLYISOPRENYL-TEICHOIC ACID--PEPTIDOGLYCAN TEICHOIC ACID TRANSFERASE TAGU"/>
    <property type="match status" value="1"/>
</dbReference>
<sequence length="338" mass="37796">MANKRRASLFSVKNIISAAGFLLLLILGAGAGYALYLYDSTSDMVEQSHESSGRVNEQSPLREEPVDPVEDNVSVLFMGIDDSEQRDEAPSRTDALILATFNKEKKSVKLLSIPRDSYVYIPEVGYSTKINHAHAFGGTQATIETVERFLKVPVDYYVKMNFDGFVEVVNTIGGITYDVPYELKEFNSDDERNAIHLYPGVQRLNGEEALALARTRKYDSDLARGQRQQEILKAIADKATSASTVFKIDELIESVGDNMKTNLTFPEMRGFVSYGLDENVKVDTMQLDGTGGYGDSGAWYYYVNEKSKKEIQQTLQNHLELESESQTSELAQSNKSER</sequence>
<evidence type="ECO:0000256" key="3">
    <source>
        <dbReference type="ARBA" id="ARBA00022968"/>
    </source>
</evidence>
<keyword evidence="7" id="KW-1185">Reference proteome</keyword>
<feature type="domain" description="Cell envelope-related transcriptional attenuator" evidence="5">
    <location>
        <begin position="92"/>
        <end position="240"/>
    </location>
</feature>
<evidence type="ECO:0000313" key="6">
    <source>
        <dbReference type="EMBL" id="MFC2947738.1"/>
    </source>
</evidence>
<keyword evidence="4" id="KW-0472">Membrane</keyword>
<evidence type="ECO:0000313" key="7">
    <source>
        <dbReference type="Proteomes" id="UP001595387"/>
    </source>
</evidence>
<dbReference type="PANTHER" id="PTHR33392:SF3">
    <property type="entry name" value="POLYISOPRENYL-TEICHOIC ACID--PEPTIDOGLYCAN TEICHOIC ACID TRANSFERASE TAGT"/>
    <property type="match status" value="1"/>
</dbReference>
<dbReference type="InterPro" id="IPR004474">
    <property type="entry name" value="LytR_CpsA_psr"/>
</dbReference>
<comment type="similarity">
    <text evidence="1">Belongs to the LytR/CpsA/Psr (LCP) family.</text>
</comment>
<accession>A0ABV7A4A9</accession>
<evidence type="ECO:0000256" key="1">
    <source>
        <dbReference type="ARBA" id="ARBA00006068"/>
    </source>
</evidence>
<gene>
    <name evidence="6" type="ORF">ACFODW_05150</name>
</gene>
<dbReference type="EMBL" id="JBHRRZ010000009">
    <property type="protein sequence ID" value="MFC2947738.1"/>
    <property type="molecule type" value="Genomic_DNA"/>
</dbReference>
<comment type="caution">
    <text evidence="6">The sequence shown here is derived from an EMBL/GenBank/DDBJ whole genome shotgun (WGS) entry which is preliminary data.</text>
</comment>
<dbReference type="InterPro" id="IPR050922">
    <property type="entry name" value="LytR/CpsA/Psr_CW_biosynth"/>
</dbReference>